<reference evidence="2" key="1">
    <citation type="submission" date="2020-08" db="EMBL/GenBank/DDBJ databases">
        <title>Multicomponent nature underlies the extraordinary mechanical properties of spider dragline silk.</title>
        <authorList>
            <person name="Kono N."/>
            <person name="Nakamura H."/>
            <person name="Mori M."/>
            <person name="Yoshida Y."/>
            <person name="Ohtoshi R."/>
            <person name="Malay A.D."/>
            <person name="Moran D.A.P."/>
            <person name="Tomita M."/>
            <person name="Numata K."/>
            <person name="Arakawa K."/>
        </authorList>
    </citation>
    <scope>NUCLEOTIDE SEQUENCE</scope>
</reference>
<feature type="compositionally biased region" description="Low complexity" evidence="1">
    <location>
        <begin position="96"/>
        <end position="106"/>
    </location>
</feature>
<proteinExistence type="predicted"/>
<accession>A0A8X6I361</accession>
<organism evidence="2 3">
    <name type="scientific">Trichonephila inaurata madagascariensis</name>
    <dbReference type="NCBI Taxonomy" id="2747483"/>
    <lineage>
        <taxon>Eukaryota</taxon>
        <taxon>Metazoa</taxon>
        <taxon>Ecdysozoa</taxon>
        <taxon>Arthropoda</taxon>
        <taxon>Chelicerata</taxon>
        <taxon>Arachnida</taxon>
        <taxon>Araneae</taxon>
        <taxon>Araneomorphae</taxon>
        <taxon>Entelegynae</taxon>
        <taxon>Araneoidea</taxon>
        <taxon>Nephilidae</taxon>
        <taxon>Trichonephila</taxon>
        <taxon>Trichonephila inaurata</taxon>
    </lineage>
</organism>
<dbReference type="EMBL" id="BMAV01023961">
    <property type="protein sequence ID" value="GFS28978.1"/>
    <property type="molecule type" value="Genomic_DNA"/>
</dbReference>
<comment type="caution">
    <text evidence="2">The sequence shown here is derived from an EMBL/GenBank/DDBJ whole genome shotgun (WGS) entry which is preliminary data.</text>
</comment>
<sequence>MMCHENESWMRSLPIIIFGLRTILCVDFKATSAELFYDLKDCSHVFVRNGSVRRSLQPLYHGPYKVINRSDKVSTRFIKDKNVNVSIDRLKPCFPDSSSESDIESSIGEDMPKKSAETTE</sequence>
<dbReference type="Proteomes" id="UP000886998">
    <property type="component" value="Unassembled WGS sequence"/>
</dbReference>
<dbReference type="PANTHER" id="PTHR38681:SF1">
    <property type="entry name" value="RETROVIRUS-RELATED POL POLYPROTEIN FROM TRANSPOSON 412-LIKE PROTEIN"/>
    <property type="match status" value="1"/>
</dbReference>
<feature type="region of interest" description="Disordered" evidence="1">
    <location>
        <begin position="92"/>
        <end position="120"/>
    </location>
</feature>
<dbReference type="AlphaFoldDB" id="A0A8X6I361"/>
<evidence type="ECO:0000313" key="3">
    <source>
        <dbReference type="Proteomes" id="UP000886998"/>
    </source>
</evidence>
<dbReference type="PANTHER" id="PTHR38681">
    <property type="entry name" value="RETROVIRUS-RELATED POL POLYPROTEIN FROM TRANSPOSON 412-LIKE PROTEIN-RELATED"/>
    <property type="match status" value="1"/>
</dbReference>
<protein>
    <submittedName>
        <fullName evidence="2">Uncharacterized protein</fullName>
    </submittedName>
</protein>
<keyword evidence="3" id="KW-1185">Reference proteome</keyword>
<feature type="compositionally biased region" description="Basic and acidic residues" evidence="1">
    <location>
        <begin position="110"/>
        <end position="120"/>
    </location>
</feature>
<dbReference type="OrthoDB" id="8067857at2759"/>
<evidence type="ECO:0000313" key="2">
    <source>
        <dbReference type="EMBL" id="GFS28978.1"/>
    </source>
</evidence>
<gene>
    <name evidence="2" type="primary">AVEN_231592_1</name>
    <name evidence="2" type="ORF">TNIN_310491</name>
</gene>
<name>A0A8X6I361_9ARAC</name>
<evidence type="ECO:0000256" key="1">
    <source>
        <dbReference type="SAM" id="MobiDB-lite"/>
    </source>
</evidence>